<keyword evidence="7 11" id="KW-1133">Transmembrane helix</keyword>
<evidence type="ECO:0000256" key="4">
    <source>
        <dbReference type="ARBA" id="ARBA00022475"/>
    </source>
</evidence>
<evidence type="ECO:0000256" key="9">
    <source>
        <dbReference type="ARBA" id="ARBA00025439"/>
    </source>
</evidence>
<dbReference type="CDD" id="cd06579">
    <property type="entry name" value="TM_PBP1_transp_AraH_like"/>
    <property type="match status" value="1"/>
</dbReference>
<comment type="subunit">
    <text evidence="2">The complex is composed of two ATP-binding proteins (LsrA), two transmembrane proteins (LsrC and LsrD) and a solute-binding protein (LsrB).</text>
</comment>
<dbReference type="Pfam" id="PF02653">
    <property type="entry name" value="BPD_transp_2"/>
    <property type="match status" value="1"/>
</dbReference>
<sequence length="332" mass="34161">MTFIQTPPAAIAGKGRPSALRRFLRGNEVGLIAVLVILWLTLGLTYDPFLTGGNVANILREIAQIGIVGVGMTMVIITGGIDVSAGSALAVCAVLVGQSMASGHPAVVSVLIGLVAGALAGLVNGLLVAYGRIHPIIVTFGTLNLFRFISFQLAGGDWVTGLPPTLHGLGMGTLFGVPVAWWLTMALALAGGYYLRYRPTGRHLYALGNNAETARLSGVRTTRRQVAVYTVTGLLVGIAALVFVGRNGGVQTNVGTGFELQVIAAVVLGGTSVLGGKGTVLGTLLGALLVGTVRNALIITGVPALLEGLFLGLLIVVAVSVDVLRQRRRAAV</sequence>
<feature type="transmembrane region" description="Helical" evidence="11">
    <location>
        <begin position="136"/>
        <end position="154"/>
    </location>
</feature>
<evidence type="ECO:0000313" key="12">
    <source>
        <dbReference type="EMBL" id="MEU5712464.1"/>
    </source>
</evidence>
<evidence type="ECO:0000256" key="10">
    <source>
        <dbReference type="ARBA" id="ARBA00039382"/>
    </source>
</evidence>
<keyword evidence="4" id="KW-1003">Cell membrane</keyword>
<evidence type="ECO:0000256" key="1">
    <source>
        <dbReference type="ARBA" id="ARBA00004651"/>
    </source>
</evidence>
<keyword evidence="5" id="KW-0997">Cell inner membrane</keyword>
<keyword evidence="8 11" id="KW-0472">Membrane</keyword>
<evidence type="ECO:0000256" key="7">
    <source>
        <dbReference type="ARBA" id="ARBA00022989"/>
    </source>
</evidence>
<dbReference type="PANTHER" id="PTHR32196:SF29">
    <property type="entry name" value="AUTOINDUCER 2 IMPORT SYSTEM PERMEASE PROTEIN LSRC"/>
    <property type="match status" value="1"/>
</dbReference>
<feature type="transmembrane region" description="Helical" evidence="11">
    <location>
        <begin position="107"/>
        <end position="129"/>
    </location>
</feature>
<reference evidence="12 13" key="1">
    <citation type="submission" date="2024-06" db="EMBL/GenBank/DDBJ databases">
        <title>The Natural Products Discovery Center: Release of the First 8490 Sequenced Strains for Exploring Actinobacteria Biosynthetic Diversity.</title>
        <authorList>
            <person name="Kalkreuter E."/>
            <person name="Kautsar S.A."/>
            <person name="Yang D."/>
            <person name="Bader C.D."/>
            <person name="Teijaro C.N."/>
            <person name="Fluegel L."/>
            <person name="Davis C.M."/>
            <person name="Simpson J.R."/>
            <person name="Lauterbach L."/>
            <person name="Steele A.D."/>
            <person name="Gui C."/>
            <person name="Meng S."/>
            <person name="Li G."/>
            <person name="Viehrig K."/>
            <person name="Ye F."/>
            <person name="Su P."/>
            <person name="Kiefer A.F."/>
            <person name="Nichols A."/>
            <person name="Cepeda A.J."/>
            <person name="Yan W."/>
            <person name="Fan B."/>
            <person name="Jiang Y."/>
            <person name="Adhikari A."/>
            <person name="Zheng C.-J."/>
            <person name="Schuster L."/>
            <person name="Cowan T.M."/>
            <person name="Smanski M.J."/>
            <person name="Chevrette M.G."/>
            <person name="De Carvalho L.P.S."/>
            <person name="Shen B."/>
        </authorList>
    </citation>
    <scope>NUCLEOTIDE SEQUENCE [LARGE SCALE GENOMIC DNA]</scope>
    <source>
        <strain evidence="12 13">NPDC020594</strain>
    </source>
</reference>
<feature type="transmembrane region" description="Helical" evidence="11">
    <location>
        <begin position="256"/>
        <end position="274"/>
    </location>
</feature>
<keyword evidence="13" id="KW-1185">Reference proteome</keyword>
<keyword evidence="3" id="KW-0813">Transport</keyword>
<comment type="caution">
    <text evidence="12">The sequence shown here is derived from an EMBL/GenBank/DDBJ whole genome shotgun (WGS) entry which is preliminary data.</text>
</comment>
<organism evidence="12 13">
    <name type="scientific">Streptomyces flaveolus</name>
    <dbReference type="NCBI Taxonomy" id="67297"/>
    <lineage>
        <taxon>Bacteria</taxon>
        <taxon>Bacillati</taxon>
        <taxon>Actinomycetota</taxon>
        <taxon>Actinomycetes</taxon>
        <taxon>Kitasatosporales</taxon>
        <taxon>Streptomycetaceae</taxon>
        <taxon>Streptomyces</taxon>
    </lineage>
</organism>
<dbReference type="PANTHER" id="PTHR32196">
    <property type="entry name" value="ABC TRANSPORTER PERMEASE PROTEIN YPHD-RELATED-RELATED"/>
    <property type="match status" value="1"/>
</dbReference>
<accession>A0ABV3AKI6</accession>
<evidence type="ECO:0000256" key="8">
    <source>
        <dbReference type="ARBA" id="ARBA00023136"/>
    </source>
</evidence>
<dbReference type="Proteomes" id="UP001551011">
    <property type="component" value="Unassembled WGS sequence"/>
</dbReference>
<evidence type="ECO:0000256" key="3">
    <source>
        <dbReference type="ARBA" id="ARBA00022448"/>
    </source>
</evidence>
<feature type="transmembrane region" description="Helical" evidence="11">
    <location>
        <begin position="226"/>
        <end position="244"/>
    </location>
</feature>
<evidence type="ECO:0000256" key="6">
    <source>
        <dbReference type="ARBA" id="ARBA00022692"/>
    </source>
</evidence>
<keyword evidence="6 11" id="KW-0812">Transmembrane</keyword>
<feature type="transmembrane region" description="Helical" evidence="11">
    <location>
        <begin position="174"/>
        <end position="195"/>
    </location>
</feature>
<evidence type="ECO:0000313" key="13">
    <source>
        <dbReference type="Proteomes" id="UP001551011"/>
    </source>
</evidence>
<dbReference type="EMBL" id="JBFAEG010000036">
    <property type="protein sequence ID" value="MEU5712464.1"/>
    <property type="molecule type" value="Genomic_DNA"/>
</dbReference>
<proteinExistence type="predicted"/>
<gene>
    <name evidence="12" type="ORF">AB0H04_37480</name>
</gene>
<feature type="transmembrane region" description="Helical" evidence="11">
    <location>
        <begin position="29"/>
        <end position="46"/>
    </location>
</feature>
<feature type="transmembrane region" description="Helical" evidence="11">
    <location>
        <begin position="83"/>
        <end position="101"/>
    </location>
</feature>
<dbReference type="InterPro" id="IPR001851">
    <property type="entry name" value="ABC_transp_permease"/>
</dbReference>
<feature type="transmembrane region" description="Helical" evidence="11">
    <location>
        <begin position="305"/>
        <end position="324"/>
    </location>
</feature>
<protein>
    <recommendedName>
        <fullName evidence="10">Autoinducer 2 import system permease protein LsrC</fullName>
    </recommendedName>
</protein>
<name>A0ABV3AKI6_9ACTN</name>
<comment type="subcellular location">
    <subcellularLocation>
        <location evidence="1">Cell membrane</location>
        <topology evidence="1">Multi-pass membrane protein</topology>
    </subcellularLocation>
</comment>
<dbReference type="RefSeq" id="WP_030940522.1">
    <property type="nucleotide sequence ID" value="NZ_JBEXDP010000104.1"/>
</dbReference>
<evidence type="ECO:0000256" key="5">
    <source>
        <dbReference type="ARBA" id="ARBA00022519"/>
    </source>
</evidence>
<evidence type="ECO:0000256" key="11">
    <source>
        <dbReference type="SAM" id="Phobius"/>
    </source>
</evidence>
<evidence type="ECO:0000256" key="2">
    <source>
        <dbReference type="ARBA" id="ARBA00011262"/>
    </source>
</evidence>
<comment type="function">
    <text evidence="9">Part of the ABC transporter complex LsrABCD involved in autoinducer 2 (AI-2) import. Probably responsible for the translocation of the substrate across the membrane.</text>
</comment>